<sequence>MKLLAIDTALNACSVAIVDGTPDGEWRVLARVVSPGGKGNAERLLPVLEQARAAAGLVLADLDGFAATIGPGSFTGIRTALATARGLALATGKPVRGVTTTAALAAAAIAARSGLPVAAVIDARRGEVYMQVFDAAQVPLSEALLLPVAAAAARLPAGPLLLVGSGSILLRNAAQRDDLELSAADPDPDPVLVARLAMAMPVPDRPPGPLYIRPPDAALPKQAQPQARLAVSITPCDAAAAPVLAALHEEAFAAAGEAGWSADSLARLLAMPGGLALLATAGDQPAGFLLLRVAADEAEIVTLAVHPRQQRLGVARALLQQGLAAAGSRGAAACFLEVAEDNRPARALYAALGFAEIGRRRDYYDGKQENGAGHVKRRDAIVMKREIRP</sequence>
<reference evidence="5" key="1">
    <citation type="journal article" date="2019" name="Int. J. Syst. Evol. Microbiol.">
        <title>The Global Catalogue of Microorganisms (GCM) 10K type strain sequencing project: providing services to taxonomists for standard genome sequencing and annotation.</title>
        <authorList>
            <consortium name="The Broad Institute Genomics Platform"/>
            <consortium name="The Broad Institute Genome Sequencing Center for Infectious Disease"/>
            <person name="Wu L."/>
            <person name="Ma J."/>
        </authorList>
    </citation>
    <scope>NUCLEOTIDE SEQUENCE [LARGE SCALE GENOMIC DNA]</scope>
    <source>
        <strain evidence="5">KCTC 42182</strain>
    </source>
</reference>
<dbReference type="InterPro" id="IPR000905">
    <property type="entry name" value="Gcp-like_dom"/>
</dbReference>
<comment type="caution">
    <text evidence="4">The sequence shown here is derived from an EMBL/GenBank/DDBJ whole genome shotgun (WGS) entry which is preliminary data.</text>
</comment>
<dbReference type="Pfam" id="PF00814">
    <property type="entry name" value="TsaD"/>
    <property type="match status" value="1"/>
</dbReference>
<dbReference type="Pfam" id="PF00583">
    <property type="entry name" value="Acetyltransf_1"/>
    <property type="match status" value="1"/>
</dbReference>
<dbReference type="InterPro" id="IPR022496">
    <property type="entry name" value="T6A_TsaB"/>
</dbReference>
<dbReference type="SUPFAM" id="SSF55729">
    <property type="entry name" value="Acyl-CoA N-acyltransferases (Nat)"/>
    <property type="match status" value="1"/>
</dbReference>
<dbReference type="RefSeq" id="WP_379725132.1">
    <property type="nucleotide sequence ID" value="NZ_JBHRYJ010000001.1"/>
</dbReference>
<dbReference type="CDD" id="cd04301">
    <property type="entry name" value="NAT_SF"/>
    <property type="match status" value="1"/>
</dbReference>
<dbReference type="Proteomes" id="UP001595711">
    <property type="component" value="Unassembled WGS sequence"/>
</dbReference>
<dbReference type="InterPro" id="IPR050832">
    <property type="entry name" value="Bact_Acetyltransf"/>
</dbReference>
<feature type="domain" description="N-acetyltransferase" evidence="3">
    <location>
        <begin position="231"/>
        <end position="388"/>
    </location>
</feature>
<dbReference type="EMBL" id="JBHRYJ010000001">
    <property type="protein sequence ID" value="MFC3675828.1"/>
    <property type="molecule type" value="Genomic_DNA"/>
</dbReference>
<evidence type="ECO:0000313" key="4">
    <source>
        <dbReference type="EMBL" id="MFC3675828.1"/>
    </source>
</evidence>
<protein>
    <submittedName>
        <fullName evidence="4">tRNA (Adenosine(37)-N6)-threonylcarbamoyltransferase complex dimerization subunit type 1 TsaB</fullName>
        <ecNumber evidence="4">2.3.1.234</ecNumber>
    </submittedName>
</protein>
<accession>A0ABV7VE85</accession>
<proteinExistence type="predicted"/>
<organism evidence="4 5">
    <name type="scientific">Ferrovibrio xuzhouensis</name>
    <dbReference type="NCBI Taxonomy" id="1576914"/>
    <lineage>
        <taxon>Bacteria</taxon>
        <taxon>Pseudomonadati</taxon>
        <taxon>Pseudomonadota</taxon>
        <taxon>Alphaproteobacteria</taxon>
        <taxon>Rhodospirillales</taxon>
        <taxon>Rhodospirillaceae</taxon>
        <taxon>Ferrovibrio</taxon>
    </lineage>
</organism>
<dbReference type="Gene3D" id="3.30.420.40">
    <property type="match status" value="2"/>
</dbReference>
<name>A0ABV7VE85_9PROT</name>
<dbReference type="NCBIfam" id="TIGR03725">
    <property type="entry name" value="T6A_YeaZ"/>
    <property type="match status" value="1"/>
</dbReference>
<dbReference type="PROSITE" id="PS51186">
    <property type="entry name" value="GNAT"/>
    <property type="match status" value="1"/>
</dbReference>
<dbReference type="InterPro" id="IPR000182">
    <property type="entry name" value="GNAT_dom"/>
</dbReference>
<dbReference type="GO" id="GO:0061711">
    <property type="term" value="F:tRNA N(6)-L-threonylcarbamoyladenine synthase activity"/>
    <property type="evidence" value="ECO:0007669"/>
    <property type="project" value="UniProtKB-EC"/>
</dbReference>
<evidence type="ECO:0000259" key="3">
    <source>
        <dbReference type="PROSITE" id="PS51186"/>
    </source>
</evidence>
<keyword evidence="5" id="KW-1185">Reference proteome</keyword>
<evidence type="ECO:0000313" key="5">
    <source>
        <dbReference type="Proteomes" id="UP001595711"/>
    </source>
</evidence>
<keyword evidence="2 4" id="KW-0012">Acyltransferase</keyword>
<dbReference type="InterPro" id="IPR016181">
    <property type="entry name" value="Acyl_CoA_acyltransferase"/>
</dbReference>
<dbReference type="SUPFAM" id="SSF53067">
    <property type="entry name" value="Actin-like ATPase domain"/>
    <property type="match status" value="2"/>
</dbReference>
<gene>
    <name evidence="4" type="primary">tsaB</name>
    <name evidence="4" type="ORF">ACFOOQ_09760</name>
</gene>
<keyword evidence="1 4" id="KW-0808">Transferase</keyword>
<evidence type="ECO:0000256" key="2">
    <source>
        <dbReference type="ARBA" id="ARBA00023315"/>
    </source>
</evidence>
<dbReference type="EC" id="2.3.1.234" evidence="4"/>
<dbReference type="Gene3D" id="3.40.630.30">
    <property type="match status" value="1"/>
</dbReference>
<dbReference type="InterPro" id="IPR043129">
    <property type="entry name" value="ATPase_NBD"/>
</dbReference>
<evidence type="ECO:0000256" key="1">
    <source>
        <dbReference type="ARBA" id="ARBA00022679"/>
    </source>
</evidence>
<dbReference type="PANTHER" id="PTHR43877">
    <property type="entry name" value="AMINOALKYLPHOSPHONATE N-ACETYLTRANSFERASE-RELATED-RELATED"/>
    <property type="match status" value="1"/>
</dbReference>